<dbReference type="Proteomes" id="UP001056500">
    <property type="component" value="Chromosome"/>
</dbReference>
<proteinExistence type="predicted"/>
<dbReference type="Gene3D" id="1.10.10.10">
    <property type="entry name" value="Winged helix-like DNA-binding domain superfamily/Winged helix DNA-binding domain"/>
    <property type="match status" value="1"/>
</dbReference>
<organism evidence="2 3">
    <name type="scientific">Brevibacillus ruminantium</name>
    <dbReference type="NCBI Taxonomy" id="2950604"/>
    <lineage>
        <taxon>Bacteria</taxon>
        <taxon>Bacillati</taxon>
        <taxon>Bacillota</taxon>
        <taxon>Bacilli</taxon>
        <taxon>Bacillales</taxon>
        <taxon>Paenibacillaceae</taxon>
        <taxon>Brevibacillus</taxon>
    </lineage>
</organism>
<dbReference type="EMBL" id="CP098755">
    <property type="protein sequence ID" value="USG65177.1"/>
    <property type="molecule type" value="Genomic_DNA"/>
</dbReference>
<evidence type="ECO:0000313" key="3">
    <source>
        <dbReference type="Proteomes" id="UP001056500"/>
    </source>
</evidence>
<evidence type="ECO:0000313" key="2">
    <source>
        <dbReference type="EMBL" id="USG65177.1"/>
    </source>
</evidence>
<protein>
    <submittedName>
        <fullName evidence="2">Uncharacterized protein</fullName>
    </submittedName>
</protein>
<evidence type="ECO:0000256" key="1">
    <source>
        <dbReference type="SAM" id="Coils"/>
    </source>
</evidence>
<feature type="coiled-coil region" evidence="1">
    <location>
        <begin position="4"/>
        <end position="38"/>
    </location>
</feature>
<dbReference type="InterPro" id="IPR036388">
    <property type="entry name" value="WH-like_DNA-bd_sf"/>
</dbReference>
<keyword evidence="3" id="KW-1185">Reference proteome</keyword>
<dbReference type="InterPro" id="IPR013324">
    <property type="entry name" value="RNA_pol_sigma_r3/r4-like"/>
</dbReference>
<keyword evidence="1" id="KW-0175">Coiled coil</keyword>
<sequence length="160" mass="18925">MSALAEFQSTYNELIMEIDILETRITDLEKERRFLVANMHANAPKLPGAVDYSKDRVQSNFVPFALDRIIERMNKIDETLGQLRDQLKAKQETMDRLDRILAQMDDLEYKVAFMRDKLHMRLQEIADKLGYSYDHIKRISSRIRKMPPKCHRQKDIRGIN</sequence>
<gene>
    <name evidence="2" type="ORF">NDK47_24140</name>
</gene>
<accession>A0ABY4WGL9</accession>
<dbReference type="RefSeq" id="WP_251872281.1">
    <property type="nucleotide sequence ID" value="NZ_CP098755.1"/>
</dbReference>
<name>A0ABY4WGL9_9BACL</name>
<feature type="coiled-coil region" evidence="1">
    <location>
        <begin position="66"/>
        <end position="117"/>
    </location>
</feature>
<dbReference type="SUPFAM" id="SSF88659">
    <property type="entry name" value="Sigma3 and sigma4 domains of RNA polymerase sigma factors"/>
    <property type="match status" value="1"/>
</dbReference>
<reference evidence="2" key="1">
    <citation type="submission" date="2022-06" db="EMBL/GenBank/DDBJ databases">
        <title>Genome sequencing of Brevibacillus sp. BB3-R1.</title>
        <authorList>
            <person name="Heo J."/>
            <person name="Lee D."/>
            <person name="Won M."/>
            <person name="Han B.-H."/>
            <person name="Hong S.-B."/>
            <person name="Kwon S.-W."/>
        </authorList>
    </citation>
    <scope>NUCLEOTIDE SEQUENCE</scope>
    <source>
        <strain evidence="2">BB3-R1</strain>
    </source>
</reference>